<keyword evidence="5" id="KW-0804">Transcription</keyword>
<comment type="subcellular location">
    <subcellularLocation>
        <location evidence="1">Nucleus</location>
    </subcellularLocation>
</comment>
<keyword evidence="6" id="KW-0539">Nucleus</keyword>
<dbReference type="Gene3D" id="3.30.70.940">
    <property type="entry name" value="NusG, N-terminal domain"/>
    <property type="match status" value="1"/>
</dbReference>
<name>A0AAV0UHN1_9STRA</name>
<gene>
    <name evidence="9" type="ORF">PFR002_LOCUS8100</name>
</gene>
<feature type="domain" description="NGN" evidence="7">
    <location>
        <begin position="325"/>
        <end position="407"/>
    </location>
</feature>
<dbReference type="GO" id="GO:0006354">
    <property type="term" value="P:DNA-templated transcription elongation"/>
    <property type="evidence" value="ECO:0007669"/>
    <property type="project" value="InterPro"/>
</dbReference>
<dbReference type="GO" id="GO:0005634">
    <property type="term" value="C:nucleus"/>
    <property type="evidence" value="ECO:0007669"/>
    <property type="project" value="UniProtKB-SubCell"/>
</dbReference>
<dbReference type="GO" id="GO:0017119">
    <property type="term" value="C:Golgi transport complex"/>
    <property type="evidence" value="ECO:0007669"/>
    <property type="project" value="TreeGrafter"/>
</dbReference>
<dbReference type="GO" id="GO:0007030">
    <property type="term" value="P:Golgi organization"/>
    <property type="evidence" value="ECO:0007669"/>
    <property type="project" value="InterPro"/>
</dbReference>
<comment type="similarity">
    <text evidence="2">Belongs to the SPT5 family.</text>
</comment>
<evidence type="ECO:0000256" key="2">
    <source>
        <dbReference type="ARBA" id="ARBA00006956"/>
    </source>
</evidence>
<dbReference type="Pfam" id="PF03439">
    <property type="entry name" value="Spt5-NGN"/>
    <property type="match status" value="1"/>
</dbReference>
<organism evidence="9 10">
    <name type="scientific">Peronospora farinosa</name>
    <dbReference type="NCBI Taxonomy" id="134698"/>
    <lineage>
        <taxon>Eukaryota</taxon>
        <taxon>Sar</taxon>
        <taxon>Stramenopiles</taxon>
        <taxon>Oomycota</taxon>
        <taxon>Peronosporomycetes</taxon>
        <taxon>Peronosporales</taxon>
        <taxon>Peronosporaceae</taxon>
        <taxon>Peronospora</taxon>
    </lineage>
</organism>
<feature type="domain" description="COG complex component COG2 C-terminal" evidence="8">
    <location>
        <begin position="118"/>
        <end position="290"/>
    </location>
</feature>
<dbReference type="PANTHER" id="PTHR12961">
    <property type="entry name" value="CONSERVED OLIGOMERIC GOLGI COMPLEX COMPONENT 2"/>
    <property type="match status" value="1"/>
</dbReference>
<dbReference type="GO" id="GO:0006891">
    <property type="term" value="P:intra-Golgi vesicle-mediated transport"/>
    <property type="evidence" value="ECO:0007669"/>
    <property type="project" value="TreeGrafter"/>
</dbReference>
<dbReference type="Proteomes" id="UP001159659">
    <property type="component" value="Unassembled WGS sequence"/>
</dbReference>
<comment type="caution">
    <text evidence="9">The sequence shown here is derived from an EMBL/GenBank/DDBJ whole genome shotgun (WGS) entry which is preliminary data.</text>
</comment>
<sequence length="409" mass="46419">MRGKLDGRARGSCEGLPQIYESILYFITSKFAGTLALSVCQGESNCSVDIFGNAIWKSLQEILSTKYGIIFQAAGPQRFHQSFTISMRFLADIEERFCKSEIMKSRFRSHESVVEFKEKWNIDVYFQLRASQVASSVEKSFGLKREDSASLDSLYGSVSIIADTSTLGFENSKCLWKALQECWSECIFLAPLLPNFCKLSMQLFAYYIGMWKEPLQNAVRVLNSGTKVDFSSVPLCCLSTEGDLLLAGSDFRVLYKKISQDLLAIVRNHVDDFIDDSQAFVTELLQQKRHQQSRRQYDGEEDSGDAIQSEVAQHSLLPFIQDPRMWVFKCKPGREQHLVVALMNKFVEFARLGGPLMVKSVVASNSKGFIYVEAERKPHARDCLNGLRDVQQWLMKLVPIHEMTSILDV</sequence>
<dbReference type="Pfam" id="PF12022">
    <property type="entry name" value="COG2_C"/>
    <property type="match status" value="1"/>
</dbReference>
<proteinExistence type="inferred from homology"/>
<dbReference type="CDD" id="cd09888">
    <property type="entry name" value="NGN_Euk"/>
    <property type="match status" value="1"/>
</dbReference>
<evidence type="ECO:0000256" key="1">
    <source>
        <dbReference type="ARBA" id="ARBA00004123"/>
    </source>
</evidence>
<reference evidence="9" key="1">
    <citation type="submission" date="2022-12" db="EMBL/GenBank/DDBJ databases">
        <authorList>
            <person name="Webb A."/>
        </authorList>
    </citation>
    <scope>NUCLEOTIDE SEQUENCE</scope>
    <source>
        <strain evidence="9">Pf2</strain>
    </source>
</reference>
<dbReference type="GO" id="GO:0015031">
    <property type="term" value="P:protein transport"/>
    <property type="evidence" value="ECO:0007669"/>
    <property type="project" value="InterPro"/>
</dbReference>
<evidence type="ECO:0000256" key="3">
    <source>
        <dbReference type="ARBA" id="ARBA00020181"/>
    </source>
</evidence>
<dbReference type="InterPro" id="IPR024603">
    <property type="entry name" value="COG_complex_COG2_C"/>
</dbReference>
<evidence type="ECO:0000259" key="8">
    <source>
        <dbReference type="Pfam" id="PF12022"/>
    </source>
</evidence>
<dbReference type="FunFam" id="3.30.70.940:FF:000005">
    <property type="entry name" value="Transcription elongation factor SPT5"/>
    <property type="match status" value="1"/>
</dbReference>
<evidence type="ECO:0000313" key="10">
    <source>
        <dbReference type="Proteomes" id="UP001159659"/>
    </source>
</evidence>
<evidence type="ECO:0000313" key="9">
    <source>
        <dbReference type="EMBL" id="CAI5736501.1"/>
    </source>
</evidence>
<dbReference type="AlphaFoldDB" id="A0AAV0UHN1"/>
<dbReference type="InterPro" id="IPR039385">
    <property type="entry name" value="NGN_Euk"/>
</dbReference>
<dbReference type="InterPro" id="IPR009316">
    <property type="entry name" value="COG2"/>
</dbReference>
<evidence type="ECO:0000256" key="4">
    <source>
        <dbReference type="ARBA" id="ARBA00021370"/>
    </source>
</evidence>
<accession>A0AAV0UHN1</accession>
<dbReference type="InterPro" id="IPR005100">
    <property type="entry name" value="NGN-domain"/>
</dbReference>
<dbReference type="GO" id="GO:0016020">
    <property type="term" value="C:membrane"/>
    <property type="evidence" value="ECO:0007669"/>
    <property type="project" value="InterPro"/>
</dbReference>
<evidence type="ECO:0000259" key="7">
    <source>
        <dbReference type="Pfam" id="PF03439"/>
    </source>
</evidence>
<dbReference type="PANTHER" id="PTHR12961:SF0">
    <property type="entry name" value="CONSERVED OLIGOMERIC GOLGI COMPLEX SUBUNIT 2"/>
    <property type="match status" value="1"/>
</dbReference>
<evidence type="ECO:0000256" key="5">
    <source>
        <dbReference type="ARBA" id="ARBA00023163"/>
    </source>
</evidence>
<dbReference type="EMBL" id="CANTFK010000980">
    <property type="protein sequence ID" value="CAI5736501.1"/>
    <property type="molecule type" value="Genomic_DNA"/>
</dbReference>
<protein>
    <recommendedName>
        <fullName evidence="3">Transcription elongation factor SPT5</fullName>
    </recommendedName>
    <alternativeName>
        <fullName evidence="4">Transcription elongation factor spt5</fullName>
    </alternativeName>
</protein>
<dbReference type="InterPro" id="IPR036735">
    <property type="entry name" value="NGN_dom_sf"/>
</dbReference>
<evidence type="ECO:0000256" key="6">
    <source>
        <dbReference type="ARBA" id="ARBA00023242"/>
    </source>
</evidence>